<organism evidence="1 2">
    <name type="scientific">Bacteroides ovatus</name>
    <dbReference type="NCBI Taxonomy" id="28116"/>
    <lineage>
        <taxon>Bacteria</taxon>
        <taxon>Pseudomonadati</taxon>
        <taxon>Bacteroidota</taxon>
        <taxon>Bacteroidia</taxon>
        <taxon>Bacteroidales</taxon>
        <taxon>Bacteroidaceae</taxon>
        <taxon>Bacteroides</taxon>
    </lineage>
</organism>
<name>A0A1G6GD85_BACOV</name>
<accession>A0A1G6GD85</accession>
<gene>
    <name evidence="1" type="ORF">SAMN05192581_11132</name>
</gene>
<protein>
    <submittedName>
        <fullName evidence="1">Uncharacterized protein</fullName>
    </submittedName>
</protein>
<dbReference type="AlphaFoldDB" id="A0A1G6GD85"/>
<sequence length="35" mass="4312">MFWYRDPKDYIEVIEPPKSDSIIHIIPRKKKNLIQ</sequence>
<reference evidence="1 2" key="1">
    <citation type="submission" date="2016-10" db="EMBL/GenBank/DDBJ databases">
        <authorList>
            <person name="de Groot N.N."/>
        </authorList>
    </citation>
    <scope>NUCLEOTIDE SEQUENCE [LARGE SCALE GENOMIC DNA]</scope>
    <source>
        <strain evidence="1 2">NLAE-zl-C500</strain>
    </source>
</reference>
<evidence type="ECO:0000313" key="2">
    <source>
        <dbReference type="Proteomes" id="UP000183670"/>
    </source>
</evidence>
<proteinExistence type="predicted"/>
<evidence type="ECO:0000313" key="1">
    <source>
        <dbReference type="EMBL" id="SDB79705.1"/>
    </source>
</evidence>
<dbReference type="EMBL" id="FMYE01000113">
    <property type="protein sequence ID" value="SDB79705.1"/>
    <property type="molecule type" value="Genomic_DNA"/>
</dbReference>
<dbReference type="Proteomes" id="UP000183670">
    <property type="component" value="Unassembled WGS sequence"/>
</dbReference>